<dbReference type="Pfam" id="PF13540">
    <property type="entry name" value="RCC1_2"/>
    <property type="match status" value="3"/>
</dbReference>
<feature type="region of interest" description="Disordered" evidence="1">
    <location>
        <begin position="359"/>
        <end position="414"/>
    </location>
</feature>
<keyword evidence="5" id="KW-1185">Reference proteome</keyword>
<dbReference type="SUPFAM" id="SSF50985">
    <property type="entry name" value="RCC1/BLIP-II"/>
    <property type="match status" value="1"/>
</dbReference>
<dbReference type="InterPro" id="IPR051553">
    <property type="entry name" value="Ran_GTPase-activating"/>
</dbReference>
<feature type="signal peptide" evidence="2">
    <location>
        <begin position="1"/>
        <end position="20"/>
    </location>
</feature>
<dbReference type="GO" id="GO:0005975">
    <property type="term" value="P:carbohydrate metabolic process"/>
    <property type="evidence" value="ECO:0007669"/>
    <property type="project" value="UniProtKB-ARBA"/>
</dbReference>
<dbReference type="InterPro" id="IPR035986">
    <property type="entry name" value="PKD_dom_sf"/>
</dbReference>
<gene>
    <name evidence="4" type="ORF">SAMN05216195_117135</name>
</gene>
<feature type="chain" id="PRO_5038522341" evidence="2">
    <location>
        <begin position="21"/>
        <end position="865"/>
    </location>
</feature>
<dbReference type="PANTHER" id="PTHR45982">
    <property type="entry name" value="REGULATOR OF CHROMOSOME CONDENSATION"/>
    <property type="match status" value="1"/>
</dbReference>
<dbReference type="Gene3D" id="2.130.10.30">
    <property type="entry name" value="Regulator of chromosome condensation 1/beta-lactamase-inhibitor protein II"/>
    <property type="match status" value="2"/>
</dbReference>
<protein>
    <submittedName>
        <fullName evidence="4">Regulator of chromosome condensation (RCC1) repeat-containing protein</fullName>
    </submittedName>
</protein>
<feature type="domain" description="PKD" evidence="3">
    <location>
        <begin position="514"/>
        <end position="579"/>
    </location>
</feature>
<dbReference type="InterPro" id="IPR022409">
    <property type="entry name" value="PKD/Chitinase_dom"/>
</dbReference>
<keyword evidence="2" id="KW-0732">Signal</keyword>
<dbReference type="InterPro" id="IPR015943">
    <property type="entry name" value="WD40/YVTN_repeat-like_dom_sf"/>
</dbReference>
<organism evidence="4 5">
    <name type="scientific">Lentzea flaviverrucosa</name>
    <dbReference type="NCBI Taxonomy" id="200379"/>
    <lineage>
        <taxon>Bacteria</taxon>
        <taxon>Bacillati</taxon>
        <taxon>Actinomycetota</taxon>
        <taxon>Actinomycetes</taxon>
        <taxon>Pseudonocardiales</taxon>
        <taxon>Pseudonocardiaceae</taxon>
        <taxon>Lentzea</taxon>
    </lineage>
</organism>
<dbReference type="PROSITE" id="PS50012">
    <property type="entry name" value="RCC1_3"/>
    <property type="match status" value="2"/>
</dbReference>
<dbReference type="PANTHER" id="PTHR45982:SF1">
    <property type="entry name" value="REGULATOR OF CHROMOSOME CONDENSATION"/>
    <property type="match status" value="1"/>
</dbReference>
<feature type="compositionally biased region" description="Basic and acidic residues" evidence="1">
    <location>
        <begin position="379"/>
        <end position="390"/>
    </location>
</feature>
<dbReference type="GO" id="GO:0005737">
    <property type="term" value="C:cytoplasm"/>
    <property type="evidence" value="ECO:0007669"/>
    <property type="project" value="TreeGrafter"/>
</dbReference>
<feature type="compositionally biased region" description="Basic and acidic residues" evidence="1">
    <location>
        <begin position="359"/>
        <end position="371"/>
    </location>
</feature>
<dbReference type="PROSITE" id="PS50093">
    <property type="entry name" value="PKD"/>
    <property type="match status" value="2"/>
</dbReference>
<dbReference type="GO" id="GO:0005085">
    <property type="term" value="F:guanyl-nucleotide exchange factor activity"/>
    <property type="evidence" value="ECO:0007669"/>
    <property type="project" value="TreeGrafter"/>
</dbReference>
<dbReference type="InterPro" id="IPR000601">
    <property type="entry name" value="PKD_dom"/>
</dbReference>
<dbReference type="SMART" id="SM00089">
    <property type="entry name" value="PKD"/>
    <property type="match status" value="2"/>
</dbReference>
<dbReference type="InterPro" id="IPR009091">
    <property type="entry name" value="RCC1/BLIP-II"/>
</dbReference>
<sequence>MKRRARLLGALTAVATAATAVLVVGPGYDAAEVRMHSGTVWLASARTGEVTLVNGAAAEVVARVPVAAPDTDLTVTQRDGSAVVLDRKTGLLSGVDGASERVTPAGAALAASDGLVVLPSPKALHVVDVHSGMSAAVDPATLAPRGEPVRLAGSIRPGNAAVDEQDRVWAVDDSTGDVVWLEDGRRRTHAATKNARLTITGGWVALVDPDRGTAGLLDPATGAITRSVRLGVPAGDELAIGGTTAEERLLVAIGSSGELVSCTFGTGCASPVKVSAAGAELGKPVEVGGHAVVPDLSTGQATIVDLVHSRVVAQRQLFDQPVEFELIAHDDVVFFNDPGGDTAGVLDLTGGVRTITKYTREPVRGDVRPSPDPRAQADPAKKIDRREGRHLGLPGQTGQPSPPTPGAPPAASIVVSPRSHGVVGEEFELTMVSPSASAAPASWSFGDDAPAGSGTTVRHSWQRTGSFTVRATASLDGGGTAQAETTVTITEPGAPPSITRIAVQRPKPVIGELVRFGAETTGRPDSWRWTVTRTGSATPEATAGTAEFDHRFSSAGAYTVSLIITTGTATSRSSREVTVARGAVRFWGRTIDVDMTPPESVSSGVIAIDAGGQHALALKADGSVIAWGSNYSTESDVPEEALSGVVAIAAGYQHSLALKADGSVLAWGISEYGVTDVPPDARHDVIAIAAGVLHSVALKRDGSLVAWGVLCCAGQWSWTPPPSLTGATAIAVGGMHSMAVRADGTVVSWGDTSQYTCDPPAPMHDVRTVAGGYGPCLALRTDGTLTGWGLDNNGPFSVPPAAQHDVVAVDAHVQHVLVLKTDGSVIGWGLDMGYPVSPVPPVPAELDHGVIGIAAGGSYGLVLLE</sequence>
<dbReference type="PROSITE" id="PS00626">
    <property type="entry name" value="RCC1_2"/>
    <property type="match status" value="2"/>
</dbReference>
<dbReference type="CDD" id="cd00146">
    <property type="entry name" value="PKD"/>
    <property type="match status" value="1"/>
</dbReference>
<dbReference type="AlphaFoldDB" id="A0A1H9XT08"/>
<dbReference type="Proteomes" id="UP000199028">
    <property type="component" value="Unassembled WGS sequence"/>
</dbReference>
<proteinExistence type="predicted"/>
<dbReference type="EMBL" id="FOFT01000017">
    <property type="protein sequence ID" value="SES49300.1"/>
    <property type="molecule type" value="Genomic_DNA"/>
</dbReference>
<dbReference type="OrthoDB" id="3202743at2"/>
<evidence type="ECO:0000256" key="1">
    <source>
        <dbReference type="SAM" id="MobiDB-lite"/>
    </source>
</evidence>
<reference evidence="5" key="1">
    <citation type="submission" date="2016-10" db="EMBL/GenBank/DDBJ databases">
        <authorList>
            <person name="Varghese N."/>
            <person name="Submissions S."/>
        </authorList>
    </citation>
    <scope>NUCLEOTIDE SEQUENCE [LARGE SCALE GENOMIC DNA]</scope>
    <source>
        <strain evidence="5">CGMCC 4.578</strain>
    </source>
</reference>
<dbReference type="InterPro" id="IPR000408">
    <property type="entry name" value="Reg_chr_condens"/>
</dbReference>
<dbReference type="Pfam" id="PF00801">
    <property type="entry name" value="PKD"/>
    <property type="match status" value="1"/>
</dbReference>
<name>A0A1H9XT08_9PSEU</name>
<evidence type="ECO:0000259" key="3">
    <source>
        <dbReference type="PROSITE" id="PS50093"/>
    </source>
</evidence>
<dbReference type="SUPFAM" id="SSF51004">
    <property type="entry name" value="C-terminal (heme d1) domain of cytochrome cd1-nitrite reductase"/>
    <property type="match status" value="1"/>
</dbReference>
<evidence type="ECO:0000313" key="5">
    <source>
        <dbReference type="Proteomes" id="UP000199028"/>
    </source>
</evidence>
<dbReference type="Gene3D" id="2.130.10.10">
    <property type="entry name" value="YVTN repeat-like/Quinoprotein amine dehydrogenase"/>
    <property type="match status" value="1"/>
</dbReference>
<dbReference type="SUPFAM" id="SSF49299">
    <property type="entry name" value="PKD domain"/>
    <property type="match status" value="2"/>
</dbReference>
<dbReference type="Gene3D" id="2.60.40.10">
    <property type="entry name" value="Immunoglobulins"/>
    <property type="match status" value="2"/>
</dbReference>
<evidence type="ECO:0000256" key="2">
    <source>
        <dbReference type="SAM" id="SignalP"/>
    </source>
</evidence>
<accession>A0A1H9XT08</accession>
<feature type="domain" description="PKD" evidence="3">
    <location>
        <begin position="443"/>
        <end position="496"/>
    </location>
</feature>
<dbReference type="InterPro" id="IPR011048">
    <property type="entry name" value="Haem_d1_sf"/>
</dbReference>
<evidence type="ECO:0000313" key="4">
    <source>
        <dbReference type="EMBL" id="SES49300.1"/>
    </source>
</evidence>
<dbReference type="RefSeq" id="WP_114773919.1">
    <property type="nucleotide sequence ID" value="NZ_FOFT01000017.1"/>
</dbReference>
<dbReference type="InterPro" id="IPR013783">
    <property type="entry name" value="Ig-like_fold"/>
</dbReference>